<proteinExistence type="predicted"/>
<reference evidence="1" key="1">
    <citation type="submission" date="2021-02" db="EMBL/GenBank/DDBJ databases">
        <title>First Annotated Genome of the Yellow-green Alga Tribonema minus.</title>
        <authorList>
            <person name="Mahan K.M."/>
        </authorList>
    </citation>
    <scope>NUCLEOTIDE SEQUENCE</scope>
    <source>
        <strain evidence="1">UTEX B ZZ1240</strain>
    </source>
</reference>
<comment type="caution">
    <text evidence="1">The sequence shown here is derived from an EMBL/GenBank/DDBJ whole genome shotgun (WGS) entry which is preliminary data.</text>
</comment>
<dbReference type="Proteomes" id="UP000664859">
    <property type="component" value="Unassembled WGS sequence"/>
</dbReference>
<accession>A0A835YZQ4</accession>
<name>A0A835YZQ4_9STRA</name>
<protein>
    <submittedName>
        <fullName evidence="1">Uncharacterized protein</fullName>
    </submittedName>
</protein>
<sequence length="110" mass="11972">MESGCHVWGIAAIACAPCGVHLRSSTLCSRQRQRWAMRIRRFGLGFAPSPKPLMCLSAARPHPVPPPPRLAMTQRRRQLCGASGTGCLERERATLPLCCQRGPHSAGTIN</sequence>
<dbReference type="AlphaFoldDB" id="A0A835YZQ4"/>
<keyword evidence="2" id="KW-1185">Reference proteome</keyword>
<evidence type="ECO:0000313" key="1">
    <source>
        <dbReference type="EMBL" id="KAG5182420.1"/>
    </source>
</evidence>
<gene>
    <name evidence="1" type="ORF">JKP88DRAFT_263240</name>
</gene>
<dbReference type="EMBL" id="JAFCMP010000246">
    <property type="protein sequence ID" value="KAG5182420.1"/>
    <property type="molecule type" value="Genomic_DNA"/>
</dbReference>
<organism evidence="1 2">
    <name type="scientific">Tribonema minus</name>
    <dbReference type="NCBI Taxonomy" id="303371"/>
    <lineage>
        <taxon>Eukaryota</taxon>
        <taxon>Sar</taxon>
        <taxon>Stramenopiles</taxon>
        <taxon>Ochrophyta</taxon>
        <taxon>PX clade</taxon>
        <taxon>Xanthophyceae</taxon>
        <taxon>Tribonematales</taxon>
        <taxon>Tribonemataceae</taxon>
        <taxon>Tribonema</taxon>
    </lineage>
</organism>
<evidence type="ECO:0000313" key="2">
    <source>
        <dbReference type="Proteomes" id="UP000664859"/>
    </source>
</evidence>